<evidence type="ECO:0000313" key="2">
    <source>
        <dbReference type="Proteomes" id="UP000616151"/>
    </source>
</evidence>
<gene>
    <name evidence="1" type="primary">ccmD</name>
    <name evidence="1" type="ORF">JHL16_20365</name>
</gene>
<keyword evidence="2" id="KW-1185">Reference proteome</keyword>
<dbReference type="Proteomes" id="UP000616151">
    <property type="component" value="Unassembled WGS sequence"/>
</dbReference>
<name>A0ACC5R7X3_9HYPH</name>
<accession>A0ACC5R7X3</accession>
<protein>
    <submittedName>
        <fullName evidence="1">Heme exporter protein CcmD</fullName>
    </submittedName>
</protein>
<dbReference type="EMBL" id="JAENHL010000007">
    <property type="protein sequence ID" value="MBK1868722.1"/>
    <property type="molecule type" value="Genomic_DNA"/>
</dbReference>
<comment type="caution">
    <text evidence="1">The sequence shown here is derived from an EMBL/GenBank/DDBJ whole genome shotgun (WGS) entry which is preliminary data.</text>
</comment>
<sequence length="52" mass="6067">MDWNAAHIDFVIAAYAVSFAGLAFLMVFILLRDRKLKRQIATLDRERDRRDG</sequence>
<reference evidence="1" key="1">
    <citation type="submission" date="2021-01" db="EMBL/GenBank/DDBJ databases">
        <authorList>
            <person name="Sun Q."/>
        </authorList>
    </citation>
    <scope>NUCLEOTIDE SEQUENCE</scope>
    <source>
        <strain evidence="1">YIM B02566</strain>
    </source>
</reference>
<proteinExistence type="predicted"/>
<evidence type="ECO:0000313" key="1">
    <source>
        <dbReference type="EMBL" id="MBK1868722.1"/>
    </source>
</evidence>
<organism evidence="1 2">
    <name type="scientific">Taklimakanibacter albus</name>
    <dbReference type="NCBI Taxonomy" id="2800327"/>
    <lineage>
        <taxon>Bacteria</taxon>
        <taxon>Pseudomonadati</taxon>
        <taxon>Pseudomonadota</taxon>
        <taxon>Alphaproteobacteria</taxon>
        <taxon>Hyphomicrobiales</taxon>
        <taxon>Aestuariivirgaceae</taxon>
        <taxon>Taklimakanibacter</taxon>
    </lineage>
</organism>